<dbReference type="Proteomes" id="UP001469365">
    <property type="component" value="Unassembled WGS sequence"/>
</dbReference>
<evidence type="ECO:0000313" key="1">
    <source>
        <dbReference type="EMBL" id="MEK8130888.1"/>
    </source>
</evidence>
<proteinExistence type="predicted"/>
<organism evidence="1 2">
    <name type="scientific">Paenibacillus filicis</name>
    <dbReference type="NCBI Taxonomy" id="669464"/>
    <lineage>
        <taxon>Bacteria</taxon>
        <taxon>Bacillati</taxon>
        <taxon>Bacillota</taxon>
        <taxon>Bacilli</taxon>
        <taxon>Bacillales</taxon>
        <taxon>Paenibacillaceae</taxon>
        <taxon>Paenibacillus</taxon>
    </lineage>
</organism>
<keyword evidence="2" id="KW-1185">Reference proteome</keyword>
<name>A0ABU9DT34_9BACL</name>
<dbReference type="RefSeq" id="WP_341418030.1">
    <property type="nucleotide sequence ID" value="NZ_JBBPCC010000017.1"/>
</dbReference>
<sequence length="127" mass="14160">MENFMPSRNTFAMFVTPKISEYRYRSRYDYAAAKKIIEAHGRVTSTSNRLVVGSSPTFSNGGIAQLVEQHVPFRPTSSMIIKKGIAKRGARKGSFDLYGISIDGVCLGTNGLFNHFLASLRYNLSSW</sequence>
<dbReference type="EMBL" id="JBBPCC010000017">
    <property type="protein sequence ID" value="MEK8130888.1"/>
    <property type="molecule type" value="Genomic_DNA"/>
</dbReference>
<reference evidence="1 2" key="1">
    <citation type="submission" date="2024-04" db="EMBL/GenBank/DDBJ databases">
        <title>draft genome sequnece of Paenibacillus filicis.</title>
        <authorList>
            <person name="Kim D.-U."/>
        </authorList>
    </citation>
    <scope>NUCLEOTIDE SEQUENCE [LARGE SCALE GENOMIC DNA]</scope>
    <source>
        <strain evidence="1 2">KACC14197</strain>
    </source>
</reference>
<comment type="caution">
    <text evidence="1">The sequence shown here is derived from an EMBL/GenBank/DDBJ whole genome shotgun (WGS) entry which is preliminary data.</text>
</comment>
<evidence type="ECO:0000313" key="2">
    <source>
        <dbReference type="Proteomes" id="UP001469365"/>
    </source>
</evidence>
<gene>
    <name evidence="1" type="ORF">WMW72_23560</name>
</gene>
<protein>
    <submittedName>
        <fullName evidence="1">Uncharacterized protein</fullName>
    </submittedName>
</protein>
<accession>A0ABU9DT34</accession>